<protein>
    <recommendedName>
        <fullName evidence="3">Holin</fullName>
    </recommendedName>
</protein>
<comment type="caution">
    <text evidence="1">The sequence shown here is derived from an EMBL/GenBank/DDBJ whole genome shotgun (WGS) entry which is preliminary data.</text>
</comment>
<name>A0A2A8GWF6_9BACI</name>
<evidence type="ECO:0008006" key="3">
    <source>
        <dbReference type="Google" id="ProtNLM"/>
    </source>
</evidence>
<organism evidence="1 2">
    <name type="scientific">Bacillus toyonensis</name>
    <dbReference type="NCBI Taxonomy" id="155322"/>
    <lineage>
        <taxon>Bacteria</taxon>
        <taxon>Bacillati</taxon>
        <taxon>Bacillota</taxon>
        <taxon>Bacilli</taxon>
        <taxon>Bacillales</taxon>
        <taxon>Bacillaceae</taxon>
        <taxon>Bacillus</taxon>
        <taxon>Bacillus cereus group</taxon>
    </lineage>
</organism>
<gene>
    <name evidence="1" type="ORF">CN585_31130</name>
</gene>
<dbReference type="RefSeq" id="WP_098228478.1">
    <property type="nucleotide sequence ID" value="NZ_NUBY01000423.1"/>
</dbReference>
<dbReference type="Proteomes" id="UP000220841">
    <property type="component" value="Unassembled WGS sequence"/>
</dbReference>
<proteinExistence type="predicted"/>
<dbReference type="AlphaFoldDB" id="A0A2A8GWF6"/>
<dbReference type="EMBL" id="NUBY01000423">
    <property type="protein sequence ID" value="PEP82692.1"/>
    <property type="molecule type" value="Genomic_DNA"/>
</dbReference>
<evidence type="ECO:0000313" key="1">
    <source>
        <dbReference type="EMBL" id="PEP82692.1"/>
    </source>
</evidence>
<sequence>MNFSKENIKKRLQNWKTWVALASLLGFICAKVGWLETKSFIDEVLPYMFTLGVSLGIWSDHEVTVQTDK</sequence>
<reference evidence="1 2" key="1">
    <citation type="submission" date="2017-09" db="EMBL/GenBank/DDBJ databases">
        <title>Large-scale bioinformatics analysis of Bacillus genomes uncovers conserved roles of natural products in bacterial physiology.</title>
        <authorList>
            <consortium name="Agbiome Team Llc"/>
            <person name="Bleich R.M."/>
            <person name="Grubbs K.J."/>
            <person name="Santa Maria K.C."/>
            <person name="Allen S.E."/>
            <person name="Farag S."/>
            <person name="Shank E.A."/>
            <person name="Bowers A."/>
        </authorList>
    </citation>
    <scope>NUCLEOTIDE SEQUENCE [LARGE SCALE GENOMIC DNA]</scope>
    <source>
        <strain evidence="1 2">AFS021349</strain>
    </source>
</reference>
<accession>A0A2A8GWF6</accession>
<evidence type="ECO:0000313" key="2">
    <source>
        <dbReference type="Proteomes" id="UP000220841"/>
    </source>
</evidence>